<evidence type="ECO:0000313" key="2">
    <source>
        <dbReference type="Proteomes" id="UP000287239"/>
    </source>
</evidence>
<dbReference type="Proteomes" id="UP000287239">
    <property type="component" value="Unassembled WGS sequence"/>
</dbReference>
<name>A0A429ZML1_9ENTE</name>
<gene>
    <name evidence="1" type="ORF">CBF35_08710</name>
</gene>
<dbReference type="EMBL" id="NGJU01000012">
    <property type="protein sequence ID" value="RST94942.1"/>
    <property type="molecule type" value="Genomic_DNA"/>
</dbReference>
<evidence type="ECO:0000313" key="1">
    <source>
        <dbReference type="EMBL" id="RST94942.1"/>
    </source>
</evidence>
<dbReference type="OrthoDB" id="2186451at2"/>
<protein>
    <submittedName>
        <fullName evidence="1">Uncharacterized protein</fullName>
    </submittedName>
</protein>
<sequence length="90" mass="10187">MYANPIGLVDKIRVVKTYPNMLVRFTLKTSQGKINCLVAKKELANQLLFFEDAQTEIACFGHINPKEQLVIEKMTIRNPSSFISAFAMAH</sequence>
<proteinExistence type="predicted"/>
<dbReference type="RefSeq" id="WP_126780179.1">
    <property type="nucleotide sequence ID" value="NZ_CAUQJP010000016.1"/>
</dbReference>
<organism evidence="1 2">
    <name type="scientific">Vagococcus salmoninarum</name>
    <dbReference type="NCBI Taxonomy" id="2739"/>
    <lineage>
        <taxon>Bacteria</taxon>
        <taxon>Bacillati</taxon>
        <taxon>Bacillota</taxon>
        <taxon>Bacilli</taxon>
        <taxon>Lactobacillales</taxon>
        <taxon>Enterococcaceae</taxon>
        <taxon>Vagococcus</taxon>
    </lineage>
</organism>
<accession>A0A429ZML1</accession>
<keyword evidence="2" id="KW-1185">Reference proteome</keyword>
<comment type="caution">
    <text evidence="1">The sequence shown here is derived from an EMBL/GenBank/DDBJ whole genome shotgun (WGS) entry which is preliminary data.</text>
</comment>
<reference evidence="1 2" key="1">
    <citation type="submission" date="2017-05" db="EMBL/GenBank/DDBJ databases">
        <title>Vagococcus spp. assemblies.</title>
        <authorList>
            <person name="Gulvik C.A."/>
        </authorList>
    </citation>
    <scope>NUCLEOTIDE SEQUENCE [LARGE SCALE GENOMIC DNA]</scope>
    <source>
        <strain evidence="1 2">NCFB 2777</strain>
    </source>
</reference>
<dbReference type="AlphaFoldDB" id="A0A429ZML1"/>
<dbReference type="GeneID" id="98568450"/>